<reference evidence="2" key="1">
    <citation type="submission" date="2020-09" db="EMBL/GenBank/DDBJ databases">
        <title>Draft Genome Sequence of Paenibacillus sp. WST5.</title>
        <authorList>
            <person name="Bao Z."/>
        </authorList>
    </citation>
    <scope>NUCLEOTIDE SEQUENCE</scope>
    <source>
        <strain evidence="2">WST5</strain>
    </source>
</reference>
<organism evidence="2 3">
    <name type="scientific">Paenibacillus sedimenti</name>
    <dbReference type="NCBI Taxonomy" id="2770274"/>
    <lineage>
        <taxon>Bacteria</taxon>
        <taxon>Bacillati</taxon>
        <taxon>Bacillota</taxon>
        <taxon>Bacilli</taxon>
        <taxon>Bacillales</taxon>
        <taxon>Paenibacillaceae</taxon>
        <taxon>Paenibacillus</taxon>
    </lineage>
</organism>
<evidence type="ECO:0000313" key="2">
    <source>
        <dbReference type="EMBL" id="MBD0379779.1"/>
    </source>
</evidence>
<dbReference type="GO" id="GO:0016740">
    <property type="term" value="F:transferase activity"/>
    <property type="evidence" value="ECO:0007669"/>
    <property type="project" value="UniProtKB-KW"/>
</dbReference>
<comment type="caution">
    <text evidence="2">The sequence shown here is derived from an EMBL/GenBank/DDBJ whole genome shotgun (WGS) entry which is preliminary data.</text>
</comment>
<keyword evidence="2" id="KW-0808">Transferase</keyword>
<keyword evidence="3" id="KW-1185">Reference proteome</keyword>
<dbReference type="EMBL" id="JACVVD010000002">
    <property type="protein sequence ID" value="MBD0379779.1"/>
    <property type="molecule type" value="Genomic_DNA"/>
</dbReference>
<evidence type="ECO:0000259" key="1">
    <source>
        <dbReference type="Pfam" id="PF04230"/>
    </source>
</evidence>
<proteinExistence type="predicted"/>
<gene>
    <name evidence="2" type="ORF">ICC18_06615</name>
</gene>
<dbReference type="Proteomes" id="UP000650466">
    <property type="component" value="Unassembled WGS sequence"/>
</dbReference>
<dbReference type="Pfam" id="PF04230">
    <property type="entry name" value="PS_pyruv_trans"/>
    <property type="match status" value="1"/>
</dbReference>
<dbReference type="AlphaFoldDB" id="A0A926QIR5"/>
<feature type="domain" description="Polysaccharide pyruvyl transferase" evidence="1">
    <location>
        <begin position="15"/>
        <end position="265"/>
    </location>
</feature>
<dbReference type="RefSeq" id="WP_188173567.1">
    <property type="nucleotide sequence ID" value="NZ_JACVVD010000002.1"/>
</dbReference>
<protein>
    <submittedName>
        <fullName evidence="2">Polysaccharide pyruvyl transferase family protein</fullName>
    </submittedName>
</protein>
<evidence type="ECO:0000313" key="3">
    <source>
        <dbReference type="Proteomes" id="UP000650466"/>
    </source>
</evidence>
<sequence length="329" mass="37732">MKIISLFDTSISSSNLGDQIIMDAVKSHLTEMFRDSLFIPIQTHDVISKNSYRYIRNSDLKFVGGTNLLSSNMNSYSQWKINLFDSIFIQDITLMGVGWWQYQNPPNAYSRMLYKRVLSNKNMHSVRDSFTEQQLRAAGISNVINTACPTMWRLTDDHCKDIPKAKQKAVVVTFTDYNQDNVNDKKLYDLLSKEYEAIYFWTQGPADYEYMQSIGGSKVKYIPPSLQALDHILATLDCDYIGTRLHAGIRSLQHKRRSLILAVDNRAKEISKDTELPVVDRKDIAGIQEWITRSEGTRIRLPLEQIKAWKDQFFSESKAAAASQFVSSI</sequence>
<accession>A0A926QIR5</accession>
<name>A0A926QIR5_9BACL</name>
<dbReference type="InterPro" id="IPR007345">
    <property type="entry name" value="Polysacch_pyruvyl_Trfase"/>
</dbReference>